<dbReference type="SMART" id="SM00856">
    <property type="entry name" value="PMEI"/>
    <property type="match status" value="1"/>
</dbReference>
<keyword evidence="5" id="KW-1015">Disulfide bond</keyword>
<evidence type="ECO:0000256" key="6">
    <source>
        <dbReference type="ARBA" id="ARBA00023180"/>
    </source>
</evidence>
<evidence type="ECO:0000256" key="1">
    <source>
        <dbReference type="ARBA" id="ARBA00006027"/>
    </source>
</evidence>
<dbReference type="PANTHER" id="PTHR31080:SF118">
    <property type="entry name" value="PECTINESTERASE INHIBITOR 10"/>
    <property type="match status" value="1"/>
</dbReference>
<keyword evidence="6" id="KW-0325">Glycoprotein</keyword>
<evidence type="ECO:0000256" key="7">
    <source>
        <dbReference type="ARBA" id="ARBA00038471"/>
    </source>
</evidence>
<gene>
    <name evidence="9" type="ORF">DKX38_000895</name>
</gene>
<dbReference type="EC" id="3.1.1.11" evidence="3"/>
<name>A0A5N5P4R4_9ROSI</name>
<dbReference type="EMBL" id="VDCV01000001">
    <property type="protein sequence ID" value="KAB5573701.1"/>
    <property type="molecule type" value="Genomic_DNA"/>
</dbReference>
<feature type="domain" description="Pectinesterase inhibitor" evidence="8">
    <location>
        <begin position="133"/>
        <end position="290"/>
    </location>
</feature>
<dbReference type="SUPFAM" id="SSF101148">
    <property type="entry name" value="Plant invertase/pectin methylesterase inhibitor"/>
    <property type="match status" value="1"/>
</dbReference>
<dbReference type="InterPro" id="IPR006501">
    <property type="entry name" value="Pectinesterase_inhib_dom"/>
</dbReference>
<sequence length="302" mass="33306">MAKEGLAVPLRSREVFNGGNDPEDQHVKQRRIRIGAKTIISNLRKMVGSQKPKSISMKAETHNKKRGFSAPTKWWMITRGSTAQEKGKENGVDKKQGEMETSVAGLTIAAVLFLQFSVNSSCPATGSLPSRNTNIEYIKTTCYNTTLYPKLCYHTLAIYASTIETNPKLLASTALNVSLRNTYSTSRLMKRVSKLPVLEPRVAAAMLDCTEEVGDSVYELQRSMEEMGQADGSRFSKAMSDVETWVSAALTDDDTCLDGFAEEVMNKKVAAIIKRHVQRMARLTSNALALVNRFASTQASLP</sequence>
<evidence type="ECO:0000259" key="8">
    <source>
        <dbReference type="SMART" id="SM00856"/>
    </source>
</evidence>
<dbReference type="InterPro" id="IPR035513">
    <property type="entry name" value="Invertase/methylesterase_inhib"/>
</dbReference>
<comment type="similarity">
    <text evidence="7">Belongs to the PMEI family.</text>
</comment>
<comment type="caution">
    <text evidence="9">The sequence shown here is derived from an EMBL/GenBank/DDBJ whole genome shotgun (WGS) entry which is preliminary data.</text>
</comment>
<dbReference type="CDD" id="cd15798">
    <property type="entry name" value="PMEI-like_3"/>
    <property type="match status" value="1"/>
</dbReference>
<evidence type="ECO:0000256" key="5">
    <source>
        <dbReference type="ARBA" id="ARBA00023157"/>
    </source>
</evidence>
<dbReference type="PANTHER" id="PTHR31080">
    <property type="entry name" value="PECTINESTERASE INHIBITOR-LIKE"/>
    <property type="match status" value="1"/>
</dbReference>
<comment type="similarity">
    <text evidence="1">In the N-terminal section; belongs to the PMEI family.</text>
</comment>
<dbReference type="AlphaFoldDB" id="A0A5N5P4R4"/>
<dbReference type="Proteomes" id="UP000326939">
    <property type="component" value="Chromosome 1"/>
</dbReference>
<evidence type="ECO:0000313" key="9">
    <source>
        <dbReference type="EMBL" id="KAB5573701.1"/>
    </source>
</evidence>
<dbReference type="GO" id="GO:0030599">
    <property type="term" value="F:pectinesterase activity"/>
    <property type="evidence" value="ECO:0007669"/>
    <property type="project" value="UniProtKB-EC"/>
</dbReference>
<dbReference type="InterPro" id="IPR051955">
    <property type="entry name" value="PME_Inhibitor"/>
</dbReference>
<dbReference type="Pfam" id="PF04043">
    <property type="entry name" value="PMEI"/>
    <property type="match status" value="1"/>
</dbReference>
<dbReference type="GO" id="GO:0004857">
    <property type="term" value="F:enzyme inhibitor activity"/>
    <property type="evidence" value="ECO:0007669"/>
    <property type="project" value="InterPro"/>
</dbReference>
<evidence type="ECO:0000256" key="3">
    <source>
        <dbReference type="ARBA" id="ARBA00013229"/>
    </source>
</evidence>
<protein>
    <recommendedName>
        <fullName evidence="3">pectinesterase</fullName>
        <ecNumber evidence="3">3.1.1.11</ecNumber>
    </recommendedName>
</protein>
<organism evidence="9 10">
    <name type="scientific">Salix brachista</name>
    <dbReference type="NCBI Taxonomy" id="2182728"/>
    <lineage>
        <taxon>Eukaryota</taxon>
        <taxon>Viridiplantae</taxon>
        <taxon>Streptophyta</taxon>
        <taxon>Embryophyta</taxon>
        <taxon>Tracheophyta</taxon>
        <taxon>Spermatophyta</taxon>
        <taxon>Magnoliopsida</taxon>
        <taxon>eudicotyledons</taxon>
        <taxon>Gunneridae</taxon>
        <taxon>Pentapetalae</taxon>
        <taxon>rosids</taxon>
        <taxon>fabids</taxon>
        <taxon>Malpighiales</taxon>
        <taxon>Salicaceae</taxon>
        <taxon>Saliceae</taxon>
        <taxon>Salix</taxon>
    </lineage>
</organism>
<reference evidence="10" key="1">
    <citation type="journal article" date="2019" name="Gigascience">
        <title>De novo genome assembly of the endangered Acer yangbiense, a plant species with extremely small populations endemic to Yunnan Province, China.</title>
        <authorList>
            <person name="Yang J."/>
            <person name="Wariss H.M."/>
            <person name="Tao L."/>
            <person name="Zhang R."/>
            <person name="Yun Q."/>
            <person name="Hollingsworth P."/>
            <person name="Dao Z."/>
            <person name="Luo G."/>
            <person name="Guo H."/>
            <person name="Ma Y."/>
            <person name="Sun W."/>
        </authorList>
    </citation>
    <scope>NUCLEOTIDE SEQUENCE [LARGE SCALE GENOMIC DNA]</scope>
    <source>
        <strain evidence="10">cv. br00</strain>
    </source>
</reference>
<dbReference type="FunFam" id="1.20.140.40:FF:000010">
    <property type="entry name" value="Pectinesterase"/>
    <property type="match status" value="1"/>
</dbReference>
<accession>A0A5N5P4R4</accession>
<evidence type="ECO:0000256" key="2">
    <source>
        <dbReference type="ARBA" id="ARBA00007786"/>
    </source>
</evidence>
<dbReference type="NCBIfam" id="TIGR01614">
    <property type="entry name" value="PME_inhib"/>
    <property type="match status" value="1"/>
</dbReference>
<keyword evidence="10" id="KW-1185">Reference proteome</keyword>
<evidence type="ECO:0000313" key="10">
    <source>
        <dbReference type="Proteomes" id="UP000326939"/>
    </source>
</evidence>
<proteinExistence type="inferred from homology"/>
<dbReference type="Gene3D" id="1.20.140.40">
    <property type="entry name" value="Invertase/pectin methylesterase inhibitor family protein"/>
    <property type="match status" value="1"/>
</dbReference>
<comment type="similarity">
    <text evidence="2">In the C-terminal section; belongs to the pectinesterase family.</text>
</comment>
<evidence type="ECO:0000256" key="4">
    <source>
        <dbReference type="ARBA" id="ARBA00022729"/>
    </source>
</evidence>
<keyword evidence="4" id="KW-0732">Signal</keyword>